<name>A0A9D2F154_9FIRM</name>
<feature type="transmembrane region" description="Helical" evidence="1">
    <location>
        <begin position="94"/>
        <end position="114"/>
    </location>
</feature>
<keyword evidence="1" id="KW-0812">Transmembrane</keyword>
<comment type="caution">
    <text evidence="4">The sequence shown here is derived from an EMBL/GenBank/DDBJ whole genome shotgun (WGS) entry which is preliminary data.</text>
</comment>
<dbReference type="NCBIfam" id="NF037970">
    <property type="entry name" value="vanZ_1"/>
    <property type="match status" value="1"/>
</dbReference>
<evidence type="ECO:0000313" key="5">
    <source>
        <dbReference type="Proteomes" id="UP000824031"/>
    </source>
</evidence>
<proteinExistence type="predicted"/>
<keyword evidence="1" id="KW-0472">Membrane</keyword>
<dbReference type="AlphaFoldDB" id="A0A9D2F154"/>
<reference evidence="4" key="1">
    <citation type="journal article" date="2021" name="PeerJ">
        <title>Extensive microbial diversity within the chicken gut microbiome revealed by metagenomics and culture.</title>
        <authorList>
            <person name="Gilroy R."/>
            <person name="Ravi A."/>
            <person name="Getino M."/>
            <person name="Pursley I."/>
            <person name="Horton D.L."/>
            <person name="Alikhan N.F."/>
            <person name="Baker D."/>
            <person name="Gharbi K."/>
            <person name="Hall N."/>
            <person name="Watson M."/>
            <person name="Adriaenssens E.M."/>
            <person name="Foster-Nyarko E."/>
            <person name="Jarju S."/>
            <person name="Secka A."/>
            <person name="Antonio M."/>
            <person name="Oren A."/>
            <person name="Chaudhuri R.R."/>
            <person name="La Ragione R."/>
            <person name="Hildebrand F."/>
            <person name="Pallen M.J."/>
        </authorList>
    </citation>
    <scope>NUCLEOTIDE SEQUENCE</scope>
    <source>
        <strain evidence="4">3436</strain>
    </source>
</reference>
<organism evidence="4 5">
    <name type="scientific">Candidatus Gemmiger excrementavium</name>
    <dbReference type="NCBI Taxonomy" id="2838608"/>
    <lineage>
        <taxon>Bacteria</taxon>
        <taxon>Bacillati</taxon>
        <taxon>Bacillota</taxon>
        <taxon>Clostridia</taxon>
        <taxon>Eubacteriales</taxon>
        <taxon>Gemmiger</taxon>
    </lineage>
</organism>
<reference evidence="4" key="2">
    <citation type="submission" date="2021-04" db="EMBL/GenBank/DDBJ databases">
        <authorList>
            <person name="Gilroy R."/>
        </authorList>
    </citation>
    <scope>NUCLEOTIDE SEQUENCE</scope>
    <source>
        <strain evidence="4">3436</strain>
    </source>
</reference>
<dbReference type="InterPro" id="IPR006976">
    <property type="entry name" value="VanZ-like"/>
</dbReference>
<evidence type="ECO:0000313" key="4">
    <source>
        <dbReference type="EMBL" id="HIZ47579.1"/>
    </source>
</evidence>
<dbReference type="Pfam" id="PF04892">
    <property type="entry name" value="VanZ"/>
    <property type="match status" value="1"/>
</dbReference>
<feature type="transmembrane region" description="Helical" evidence="1">
    <location>
        <begin position="67"/>
        <end position="87"/>
    </location>
</feature>
<dbReference type="Proteomes" id="UP000824031">
    <property type="component" value="Unassembled WGS sequence"/>
</dbReference>
<keyword evidence="2" id="KW-0732">Signal</keyword>
<evidence type="ECO:0000256" key="1">
    <source>
        <dbReference type="SAM" id="Phobius"/>
    </source>
</evidence>
<feature type="signal peptide" evidence="2">
    <location>
        <begin position="1"/>
        <end position="22"/>
    </location>
</feature>
<keyword evidence="1" id="KW-1133">Transmembrane helix</keyword>
<gene>
    <name evidence="4" type="ORF">H9810_02520</name>
</gene>
<feature type="chain" id="PRO_5038604680" evidence="2">
    <location>
        <begin position="23"/>
        <end position="164"/>
    </location>
</feature>
<sequence>MKKWIALAVTLALAVIIFCLSAQPGAQSGALSEQVAQQMQSSGTADVLIPAWFSANAYANVRKWAHVYIYLLLGASMAATVHSWNIGRTLPRQGAWAVVFCTLYAVTDEIHQFFVPGRAMLASDVGVDALGFVPGAALLLLAVFLWRRRALHRNGRSGPDRAGN</sequence>
<accession>A0A9D2F154</accession>
<evidence type="ECO:0000259" key="3">
    <source>
        <dbReference type="Pfam" id="PF04892"/>
    </source>
</evidence>
<feature type="domain" description="VanZ-like" evidence="3">
    <location>
        <begin position="8"/>
        <end position="141"/>
    </location>
</feature>
<evidence type="ECO:0000256" key="2">
    <source>
        <dbReference type="SAM" id="SignalP"/>
    </source>
</evidence>
<protein>
    <submittedName>
        <fullName evidence="4">VanZ family protein</fullName>
    </submittedName>
</protein>
<dbReference type="EMBL" id="DXBO01000029">
    <property type="protein sequence ID" value="HIZ47579.1"/>
    <property type="molecule type" value="Genomic_DNA"/>
</dbReference>
<feature type="transmembrane region" description="Helical" evidence="1">
    <location>
        <begin position="126"/>
        <end position="146"/>
    </location>
</feature>